<dbReference type="OrthoDB" id="3190691at2"/>
<dbReference type="InterPro" id="IPR001279">
    <property type="entry name" value="Metallo-B-lactamas"/>
</dbReference>
<organism evidence="2 3">
    <name type="scientific">Barrientosiimonas humi</name>
    <dbReference type="NCBI Taxonomy" id="999931"/>
    <lineage>
        <taxon>Bacteria</taxon>
        <taxon>Bacillati</taxon>
        <taxon>Actinomycetota</taxon>
        <taxon>Actinomycetes</taxon>
        <taxon>Micrococcales</taxon>
        <taxon>Dermacoccaceae</taxon>
        <taxon>Barrientosiimonas</taxon>
    </lineage>
</organism>
<dbReference type="PANTHER" id="PTHR43546:SF3">
    <property type="entry name" value="UPF0173 METAL-DEPENDENT HYDROLASE MJ1163"/>
    <property type="match status" value="1"/>
</dbReference>
<protein>
    <submittedName>
        <fullName evidence="2">L-ascorbate metabolism protein UlaG (Beta-lactamase superfamily)</fullName>
    </submittedName>
</protein>
<keyword evidence="3" id="KW-1185">Reference proteome</keyword>
<dbReference type="SUPFAM" id="SSF56281">
    <property type="entry name" value="Metallo-hydrolase/oxidoreductase"/>
    <property type="match status" value="1"/>
</dbReference>
<accession>A0A542XCB9</accession>
<reference evidence="2 3" key="1">
    <citation type="submission" date="2019-06" db="EMBL/GenBank/DDBJ databases">
        <title>Sequencing the genomes of 1000 actinobacteria strains.</title>
        <authorList>
            <person name="Klenk H.-P."/>
        </authorList>
    </citation>
    <scope>NUCLEOTIDE SEQUENCE [LARGE SCALE GENOMIC DNA]</scope>
    <source>
        <strain evidence="2 3">DSM 24617</strain>
    </source>
</reference>
<comment type="caution">
    <text evidence="2">The sequence shown here is derived from an EMBL/GenBank/DDBJ whole genome shotgun (WGS) entry which is preliminary data.</text>
</comment>
<gene>
    <name evidence="2" type="ORF">FB554_1629</name>
</gene>
<dbReference type="Gene3D" id="3.60.15.10">
    <property type="entry name" value="Ribonuclease Z/Hydroxyacylglutathione hydrolase-like"/>
    <property type="match status" value="1"/>
</dbReference>
<name>A0A542XCB9_9MICO</name>
<evidence type="ECO:0000313" key="2">
    <source>
        <dbReference type="EMBL" id="TQL33483.1"/>
    </source>
</evidence>
<dbReference type="AlphaFoldDB" id="A0A542XCB9"/>
<evidence type="ECO:0000313" key="3">
    <source>
        <dbReference type="Proteomes" id="UP000318336"/>
    </source>
</evidence>
<dbReference type="InterPro" id="IPR036866">
    <property type="entry name" value="RibonucZ/Hydroxyglut_hydro"/>
</dbReference>
<dbReference type="PANTHER" id="PTHR43546">
    <property type="entry name" value="UPF0173 METAL-DEPENDENT HYDROLASE MJ1163-RELATED"/>
    <property type="match status" value="1"/>
</dbReference>
<dbReference type="Pfam" id="PF13483">
    <property type="entry name" value="Lactamase_B_3"/>
    <property type="match status" value="1"/>
</dbReference>
<sequence length="218" mass="23589">MRFTHLGHACLLVETGGTSVLIDPGSFSDFDDVTGLDAVLVTHQHADHLDRERIRALLDANPDARLRTDPGSAEQLQADGIEATVTVPGEPFTVGDLEVTPVGELHAVNHQWVPRVPNVGLLLEADGVRLFHPGDALDADPGRVDYLGVPVNAPWCAIRETLDFVRRIEPTRAIVPIHDALLAEQGRAMYLQHLGDFGLEGGVEVLDGADRQPRELSG</sequence>
<dbReference type="EMBL" id="VFOK01000001">
    <property type="protein sequence ID" value="TQL33483.1"/>
    <property type="molecule type" value="Genomic_DNA"/>
</dbReference>
<proteinExistence type="predicted"/>
<dbReference type="SMART" id="SM00849">
    <property type="entry name" value="Lactamase_B"/>
    <property type="match status" value="1"/>
</dbReference>
<dbReference type="InterPro" id="IPR050114">
    <property type="entry name" value="UPF0173_UPF0282_UlaG_hydrolase"/>
</dbReference>
<evidence type="ECO:0000259" key="1">
    <source>
        <dbReference type="SMART" id="SM00849"/>
    </source>
</evidence>
<dbReference type="Proteomes" id="UP000318336">
    <property type="component" value="Unassembled WGS sequence"/>
</dbReference>
<feature type="domain" description="Metallo-beta-lactamase" evidence="1">
    <location>
        <begin position="7"/>
        <end position="178"/>
    </location>
</feature>
<dbReference type="RefSeq" id="WP_142005487.1">
    <property type="nucleotide sequence ID" value="NZ_CAJTBP010000001.1"/>
</dbReference>